<name>A0A830GMX6_9EURY</name>
<keyword evidence="3" id="KW-1185">Reference proteome</keyword>
<dbReference type="InterPro" id="IPR036388">
    <property type="entry name" value="WH-like_DNA-bd_sf"/>
</dbReference>
<feature type="domain" description="DUF7344" evidence="1">
    <location>
        <begin position="17"/>
        <end position="92"/>
    </location>
</feature>
<accession>A0A830GMX6</accession>
<gene>
    <name evidence="2" type="ORF">GCM10009030_23600</name>
</gene>
<protein>
    <recommendedName>
        <fullName evidence="1">DUF7344 domain-containing protein</fullName>
    </recommendedName>
</protein>
<reference evidence="2" key="2">
    <citation type="submission" date="2020-09" db="EMBL/GenBank/DDBJ databases">
        <authorList>
            <person name="Sun Q."/>
            <person name="Ohkuma M."/>
        </authorList>
    </citation>
    <scope>NUCLEOTIDE SEQUENCE</scope>
    <source>
        <strain evidence="2">JCM 17820</strain>
    </source>
</reference>
<dbReference type="AlphaFoldDB" id="A0A830GMX6"/>
<evidence type="ECO:0000313" key="2">
    <source>
        <dbReference type="EMBL" id="GGN95923.1"/>
    </source>
</evidence>
<dbReference type="RefSeq" id="WP_188997830.1">
    <property type="nucleotide sequence ID" value="NZ_BMOU01000004.1"/>
</dbReference>
<dbReference type="Proteomes" id="UP000605784">
    <property type="component" value="Unassembled WGS sequence"/>
</dbReference>
<proteinExistence type="predicted"/>
<comment type="caution">
    <text evidence="2">The sequence shown here is derived from an EMBL/GenBank/DDBJ whole genome shotgun (WGS) entry which is preliminary data.</text>
</comment>
<organism evidence="2 3">
    <name type="scientific">Haloarcula pellucida</name>
    <dbReference type="NCBI Taxonomy" id="1427151"/>
    <lineage>
        <taxon>Archaea</taxon>
        <taxon>Methanobacteriati</taxon>
        <taxon>Methanobacteriota</taxon>
        <taxon>Stenosarchaea group</taxon>
        <taxon>Halobacteria</taxon>
        <taxon>Halobacteriales</taxon>
        <taxon>Haloarculaceae</taxon>
        <taxon>Haloarcula</taxon>
    </lineage>
</organism>
<evidence type="ECO:0000259" key="1">
    <source>
        <dbReference type="Pfam" id="PF24035"/>
    </source>
</evidence>
<evidence type="ECO:0000313" key="3">
    <source>
        <dbReference type="Proteomes" id="UP000605784"/>
    </source>
</evidence>
<sequence length="111" mass="12413">MNQQSHSPTVEEALQAVQTGRRRQALRYLAGNGDGPVEVATLADALRNSADSTTAPPSREKERLEVTLHHVDLPKLDEMGLLEYDRQHRTVSYHGIDSVEELLTFIADTFE</sequence>
<dbReference type="EMBL" id="BMOU01000004">
    <property type="protein sequence ID" value="GGN95923.1"/>
    <property type="molecule type" value="Genomic_DNA"/>
</dbReference>
<dbReference type="Gene3D" id="1.10.10.10">
    <property type="entry name" value="Winged helix-like DNA-binding domain superfamily/Winged helix DNA-binding domain"/>
    <property type="match status" value="1"/>
</dbReference>
<dbReference type="Pfam" id="PF24035">
    <property type="entry name" value="DUF7344"/>
    <property type="match status" value="1"/>
</dbReference>
<reference evidence="2" key="1">
    <citation type="journal article" date="2014" name="Int. J. Syst. Evol. Microbiol.">
        <title>Complete genome sequence of Corynebacterium casei LMG S-19264T (=DSM 44701T), isolated from a smear-ripened cheese.</title>
        <authorList>
            <consortium name="US DOE Joint Genome Institute (JGI-PGF)"/>
            <person name="Walter F."/>
            <person name="Albersmeier A."/>
            <person name="Kalinowski J."/>
            <person name="Ruckert C."/>
        </authorList>
    </citation>
    <scope>NUCLEOTIDE SEQUENCE</scope>
    <source>
        <strain evidence="2">JCM 17820</strain>
    </source>
</reference>
<dbReference type="InterPro" id="IPR055768">
    <property type="entry name" value="DUF7344"/>
</dbReference>